<accession>S6BH71</accession>
<protein>
    <recommendedName>
        <fullName evidence="3">DUF1302 domain-containing protein</fullName>
    </recommendedName>
</protein>
<dbReference type="eggNOG" id="COG3203">
    <property type="taxonomic scope" value="Bacteria"/>
</dbReference>
<dbReference type="InterPro" id="IPR010727">
    <property type="entry name" value="DUF1302"/>
</dbReference>
<dbReference type="HOGENOM" id="CLU_016532_0_0_6"/>
<evidence type="ECO:0000313" key="1">
    <source>
        <dbReference type="EMBL" id="BAN48494.1"/>
    </source>
</evidence>
<sequence>MLLDLESDDWEVRFDNTIRYNAAWRMERQNKDFLRSPAFDDTENKFDRGDLVTNRFDLLSELDAVYQGSHGFRLSAAGWYDQVYQGKAKPNPQLVNSGNYFNDHYNSYATRYMAGPSGELLDAFVFSNFQLGDVGVGAKAGKHNVYWGESLFTLGNSIAYSQGPVDTIKSASSPGTEAKELFLPINQLSADLSLSNELSLGMQYLLDWKPFRLVPGGTFYANSDGSRADLASPPALVNGDDLEPGSKHGEYGLNLRWSPMALGGTLGLYYRKFNEKLPWSFTQIEGRTPRAVRLAYARDTELWGLSLSRNIAQMSVATELSYRKNTALVSRSGYPVLVAAGEEPSFETAEGARGNSWHALVNAVYLLPRTALWEGGTFQGEVTYNRLDKITDDPQNRFNAEGHGCTSAYTRHCATRDAWGMQLRFTPEWPQVLPGWNLSMPVNLAWGIDGNSPTLGGTNEGSYSWTVGLSGVYRSAHTFTLSYIDSYARYDTRADGTVTTDFTSGAAVQNDHGRVSFTYKTTF</sequence>
<proteinExistence type="predicted"/>
<dbReference type="AlphaFoldDB" id="S6BH71"/>
<keyword evidence="2" id="KW-1185">Reference proteome</keyword>
<dbReference type="OrthoDB" id="7052179at2"/>
<dbReference type="KEGG" id="pre:PCA10_27620"/>
<gene>
    <name evidence="1" type="ORF">PCA10_27620</name>
</gene>
<organism evidence="1 2">
    <name type="scientific">Metapseudomonas resinovorans NBRC 106553</name>
    <dbReference type="NCBI Taxonomy" id="1245471"/>
    <lineage>
        <taxon>Bacteria</taxon>
        <taxon>Pseudomonadati</taxon>
        <taxon>Pseudomonadota</taxon>
        <taxon>Gammaproteobacteria</taxon>
        <taxon>Pseudomonadales</taxon>
        <taxon>Pseudomonadaceae</taxon>
        <taxon>Metapseudomonas</taxon>
    </lineage>
</organism>
<dbReference type="Pfam" id="PF06980">
    <property type="entry name" value="DUF1302"/>
    <property type="match status" value="1"/>
</dbReference>
<reference evidence="1 2" key="1">
    <citation type="journal article" date="2013" name="Genome Announc.">
        <title>Complete Genome Sequence of the Carbazole Degrader Pseudomonas resinovorans Strain CA10 (NBRC 106553).</title>
        <authorList>
            <person name="Shintani M."/>
            <person name="Hosoyama A."/>
            <person name="Ohji S."/>
            <person name="Tsuchikane K."/>
            <person name="Takarada H."/>
            <person name="Yamazoe A."/>
            <person name="Fujita N."/>
            <person name="Nojiri H."/>
        </authorList>
    </citation>
    <scope>NUCLEOTIDE SEQUENCE [LARGE SCALE GENOMIC DNA]</scope>
    <source>
        <strain evidence="1 2">NBRC 106553</strain>
    </source>
</reference>
<dbReference type="EMBL" id="AP013068">
    <property type="protein sequence ID" value="BAN48494.1"/>
    <property type="molecule type" value="Genomic_DNA"/>
</dbReference>
<dbReference type="PATRIC" id="fig|1245471.3.peg.2798"/>
<evidence type="ECO:0008006" key="3">
    <source>
        <dbReference type="Google" id="ProtNLM"/>
    </source>
</evidence>
<evidence type="ECO:0000313" key="2">
    <source>
        <dbReference type="Proteomes" id="UP000015503"/>
    </source>
</evidence>
<dbReference type="Proteomes" id="UP000015503">
    <property type="component" value="Chromosome"/>
</dbReference>
<name>S6BH71_METRE</name>
<dbReference type="STRING" id="1245471.PCA10_27620"/>